<feature type="transmembrane region" description="Helical" evidence="1">
    <location>
        <begin position="184"/>
        <end position="205"/>
    </location>
</feature>
<keyword evidence="3" id="KW-1185">Reference proteome</keyword>
<feature type="transmembrane region" description="Helical" evidence="1">
    <location>
        <begin position="37"/>
        <end position="57"/>
    </location>
</feature>
<dbReference type="PANTHER" id="PTHR37814">
    <property type="entry name" value="CONSERVED MEMBRANE PROTEIN"/>
    <property type="match status" value="1"/>
</dbReference>
<keyword evidence="1" id="KW-1133">Transmembrane helix</keyword>
<protein>
    <submittedName>
        <fullName evidence="2">Putative membrane protein YkvI</fullName>
    </submittedName>
</protein>
<feature type="transmembrane region" description="Helical" evidence="1">
    <location>
        <begin position="7"/>
        <end position="25"/>
    </location>
</feature>
<reference evidence="2 3" key="1">
    <citation type="submission" date="2019-03" db="EMBL/GenBank/DDBJ databases">
        <title>Genomic Encyclopedia of Type Strains, Phase IV (KMG-IV): sequencing the most valuable type-strain genomes for metagenomic binning, comparative biology and taxonomic classification.</title>
        <authorList>
            <person name="Goeker M."/>
        </authorList>
    </citation>
    <scope>NUCLEOTIDE SEQUENCE [LARGE SCALE GENOMIC DNA]</scope>
    <source>
        <strain evidence="2 3">DSM 46831</strain>
    </source>
</reference>
<feature type="transmembrane region" description="Helical" evidence="1">
    <location>
        <begin position="217"/>
        <end position="241"/>
    </location>
</feature>
<gene>
    <name evidence="2" type="ORF">EDD57_12329</name>
</gene>
<dbReference type="Proteomes" id="UP000294746">
    <property type="component" value="Unassembled WGS sequence"/>
</dbReference>
<dbReference type="EMBL" id="SLXV01000023">
    <property type="protein sequence ID" value="TCP66492.1"/>
    <property type="molecule type" value="Genomic_DNA"/>
</dbReference>
<evidence type="ECO:0000313" key="3">
    <source>
        <dbReference type="Proteomes" id="UP000294746"/>
    </source>
</evidence>
<dbReference type="PANTHER" id="PTHR37814:SF1">
    <property type="entry name" value="MEMBRANE PROTEIN"/>
    <property type="match status" value="1"/>
</dbReference>
<feature type="transmembrane region" description="Helical" evidence="1">
    <location>
        <begin position="322"/>
        <end position="340"/>
    </location>
</feature>
<feature type="transmembrane region" description="Helical" evidence="1">
    <location>
        <begin position="145"/>
        <end position="164"/>
    </location>
</feature>
<dbReference type="OrthoDB" id="4424890at2"/>
<dbReference type="AlphaFoldDB" id="A0A4R2RQN3"/>
<name>A0A4R2RQN3_9BACL</name>
<comment type="caution">
    <text evidence="2">The sequence shown here is derived from an EMBL/GenBank/DDBJ whole genome shotgun (WGS) entry which is preliminary data.</text>
</comment>
<keyword evidence="1" id="KW-0812">Transmembrane</keyword>
<organism evidence="2 3">
    <name type="scientific">Baia soyae</name>
    <dbReference type="NCBI Taxonomy" id="1544746"/>
    <lineage>
        <taxon>Bacteria</taxon>
        <taxon>Bacillati</taxon>
        <taxon>Bacillota</taxon>
        <taxon>Bacilli</taxon>
        <taxon>Bacillales</taxon>
        <taxon>Thermoactinomycetaceae</taxon>
        <taxon>Baia</taxon>
    </lineage>
</organism>
<accession>A0A4R2RQN3</accession>
<dbReference type="Gene3D" id="1.20.1730.10">
    <property type="entry name" value="Sodium/glucose cotransporter"/>
    <property type="match status" value="1"/>
</dbReference>
<dbReference type="RefSeq" id="WP_131849047.1">
    <property type="nucleotide sequence ID" value="NZ_SLXV01000023.1"/>
</dbReference>
<evidence type="ECO:0000313" key="2">
    <source>
        <dbReference type="EMBL" id="TCP66492.1"/>
    </source>
</evidence>
<feature type="transmembrane region" description="Helical" evidence="1">
    <location>
        <begin position="89"/>
        <end position="110"/>
    </location>
</feature>
<feature type="transmembrane region" description="Helical" evidence="1">
    <location>
        <begin position="116"/>
        <end position="133"/>
    </location>
</feature>
<evidence type="ECO:0000256" key="1">
    <source>
        <dbReference type="SAM" id="Phobius"/>
    </source>
</evidence>
<feature type="transmembrane region" description="Helical" evidence="1">
    <location>
        <begin position="298"/>
        <end position="316"/>
    </location>
</feature>
<feature type="transmembrane region" description="Helical" evidence="1">
    <location>
        <begin position="261"/>
        <end position="286"/>
    </location>
</feature>
<dbReference type="InterPro" id="IPR038377">
    <property type="entry name" value="Na/Glc_symporter_sf"/>
</dbReference>
<proteinExistence type="predicted"/>
<dbReference type="InterPro" id="IPR038728">
    <property type="entry name" value="YkvI-like"/>
</dbReference>
<keyword evidence="1" id="KW-0472">Membrane</keyword>
<sequence>MRGRLSLAVRVGFTYCGTIVGAGFASGQEILQFFSMYGRYAMGAILISTFLFSWFGTRMMIFGSRLRAHSFEEFNLYVFGPRFGPVMSAMISIVLFGVTASMLSGVGSLFQEQLGLSFHLGVMITIAITYFVCTKGINGIMSVNSFVVPLMFSFLIVIGLYSWYYGDWQVIAVQESNGEHGHWLISAITYVAFNIVMAQAVLVPLGAEIRDEGVLRLGSWIGGLGLGFMLLASNYALQLHMDEVKLYDLPMAWMVSQLGEWMQGFFLIVIWAEIFTTLVSNVYGLTTNLQRVFPVRQTHLMLAVFGIAYICSLAGFSTLVHFLYPLFGYCGFIIMFQLLYRFTPKQKVG</sequence>